<dbReference type="Ensembl" id="ENSCINT00000019200.3">
    <property type="protein sequence ID" value="ENSCINP00000019200.3"/>
    <property type="gene ID" value="ENSCING00000009441.3"/>
</dbReference>
<dbReference type="AlphaFoldDB" id="F7BHD6"/>
<evidence type="ECO:0000259" key="5">
    <source>
        <dbReference type="PROSITE" id="PS50006"/>
    </source>
</evidence>
<reference evidence="6" key="4">
    <citation type="submission" date="2025-09" db="UniProtKB">
        <authorList>
            <consortium name="Ensembl"/>
        </authorList>
    </citation>
    <scope>IDENTIFICATION</scope>
</reference>
<protein>
    <recommendedName>
        <fullName evidence="5">FHA domain-containing protein</fullName>
    </recommendedName>
</protein>
<dbReference type="GeneTree" id="ENSGT00940000156834"/>
<dbReference type="PROSITE" id="PS50006">
    <property type="entry name" value="FHA_DOMAIN"/>
    <property type="match status" value="1"/>
</dbReference>
<dbReference type="PANTHER" id="PTHR47117:SF5">
    <property type="entry name" value="KINESIN-LIKE PROTEIN KIF14"/>
    <property type="match status" value="1"/>
</dbReference>
<evidence type="ECO:0000256" key="3">
    <source>
        <dbReference type="ARBA" id="ARBA00023175"/>
    </source>
</evidence>
<evidence type="ECO:0000256" key="2">
    <source>
        <dbReference type="ARBA" id="ARBA00022840"/>
    </source>
</evidence>
<organism evidence="6 7">
    <name type="scientific">Ciona intestinalis</name>
    <name type="common">Transparent sea squirt</name>
    <name type="synonym">Ascidia intestinalis</name>
    <dbReference type="NCBI Taxonomy" id="7719"/>
    <lineage>
        <taxon>Eukaryota</taxon>
        <taxon>Metazoa</taxon>
        <taxon>Chordata</taxon>
        <taxon>Tunicata</taxon>
        <taxon>Ascidiacea</taxon>
        <taxon>Phlebobranchia</taxon>
        <taxon>Cionidae</taxon>
        <taxon>Ciona</taxon>
    </lineage>
</organism>
<accession>F7BHD6</accession>
<feature type="domain" description="FHA" evidence="5">
    <location>
        <begin position="7"/>
        <end position="56"/>
    </location>
</feature>
<dbReference type="EMBL" id="EAAA01002967">
    <property type="status" value="NOT_ANNOTATED_CDS"/>
    <property type="molecule type" value="Genomic_DNA"/>
</dbReference>
<sequence>MIKRGTTSVGQKGGECDIQLSGALIADHHCKITNTNEKVSIQPIADARTYVNGELITNPVTLHHGDRVVIGGEHFFRLNNPIEIKSGMKKRGSGERKDFEFAKSELIQIQNDRMQAEMEEAQLRSKREMLREIEAAKHEAEVEISTQRSQFQSAIDNLQAQLKAGKRVQQELETIKEEKESLEMMVNAGRRNKEMEEKMLEEQRETCHSRLKAQVLADLEEESRKLARDMERLQNKTKTFKIIDSPVIASQSSSPLRISLLLQEANNISRKWKKETNFSRHDVEKDGETVINIKVENRKLGIWTMWSVDKLEEKLDMMREIYNDAGVDGGRDGETENIFYDPKDEWQEVYNPEITDTPTSNRRTSRKLKRRLSSLVLARASPNLQQSLMRLHKEQNSSIAQHSPIDAAFIVELCKKQIDEAVLCIEQHTDTHMDKMLLSLEQIKSITQKIQHCFPDYFKSALYPEHCLNLSQHI</sequence>
<dbReference type="InterPro" id="IPR008984">
    <property type="entry name" value="SMAD_FHA_dom_sf"/>
</dbReference>
<dbReference type="GO" id="GO:0005524">
    <property type="term" value="F:ATP binding"/>
    <property type="evidence" value="ECO:0007669"/>
    <property type="project" value="UniProtKB-KW"/>
</dbReference>
<dbReference type="STRING" id="7719.ENSCINP00000019200"/>
<dbReference type="Proteomes" id="UP000008144">
    <property type="component" value="Chromosome 9"/>
</dbReference>
<dbReference type="InterPro" id="IPR000253">
    <property type="entry name" value="FHA_dom"/>
</dbReference>
<reference evidence="7" key="1">
    <citation type="journal article" date="2002" name="Science">
        <title>The draft genome of Ciona intestinalis: insights into chordate and vertebrate origins.</title>
        <authorList>
            <person name="Dehal P."/>
            <person name="Satou Y."/>
            <person name="Campbell R.K."/>
            <person name="Chapman J."/>
            <person name="Degnan B."/>
            <person name="De Tomaso A."/>
            <person name="Davidson B."/>
            <person name="Di Gregorio A."/>
            <person name="Gelpke M."/>
            <person name="Goodstein D.M."/>
            <person name="Harafuji N."/>
            <person name="Hastings K.E."/>
            <person name="Ho I."/>
            <person name="Hotta K."/>
            <person name="Huang W."/>
            <person name="Kawashima T."/>
            <person name="Lemaire P."/>
            <person name="Martinez D."/>
            <person name="Meinertzhagen I.A."/>
            <person name="Necula S."/>
            <person name="Nonaka M."/>
            <person name="Putnam N."/>
            <person name="Rash S."/>
            <person name="Saiga H."/>
            <person name="Satake M."/>
            <person name="Terry A."/>
            <person name="Yamada L."/>
            <person name="Wang H.G."/>
            <person name="Awazu S."/>
            <person name="Azumi K."/>
            <person name="Boore J."/>
            <person name="Branno M."/>
            <person name="Chin-Bow S."/>
            <person name="DeSantis R."/>
            <person name="Doyle S."/>
            <person name="Francino P."/>
            <person name="Keys D.N."/>
            <person name="Haga S."/>
            <person name="Hayashi H."/>
            <person name="Hino K."/>
            <person name="Imai K.S."/>
            <person name="Inaba K."/>
            <person name="Kano S."/>
            <person name="Kobayashi K."/>
            <person name="Kobayashi M."/>
            <person name="Lee B.I."/>
            <person name="Makabe K.W."/>
            <person name="Manohar C."/>
            <person name="Matassi G."/>
            <person name="Medina M."/>
            <person name="Mochizuki Y."/>
            <person name="Mount S."/>
            <person name="Morishita T."/>
            <person name="Miura S."/>
            <person name="Nakayama A."/>
            <person name="Nishizaka S."/>
            <person name="Nomoto H."/>
            <person name="Ohta F."/>
            <person name="Oishi K."/>
            <person name="Rigoutsos I."/>
            <person name="Sano M."/>
            <person name="Sasaki A."/>
            <person name="Sasakura Y."/>
            <person name="Shoguchi E."/>
            <person name="Shin-i T."/>
            <person name="Spagnuolo A."/>
            <person name="Stainier D."/>
            <person name="Suzuki M.M."/>
            <person name="Tassy O."/>
            <person name="Takatori N."/>
            <person name="Tokuoka M."/>
            <person name="Yagi K."/>
            <person name="Yoshizaki F."/>
            <person name="Wada S."/>
            <person name="Zhang C."/>
            <person name="Hyatt P.D."/>
            <person name="Larimer F."/>
            <person name="Detter C."/>
            <person name="Doggett N."/>
            <person name="Glavina T."/>
            <person name="Hawkins T."/>
            <person name="Richardson P."/>
            <person name="Lucas S."/>
            <person name="Kohara Y."/>
            <person name="Levine M."/>
            <person name="Satoh N."/>
            <person name="Rokhsar D.S."/>
        </authorList>
    </citation>
    <scope>NUCLEOTIDE SEQUENCE [LARGE SCALE GENOMIC DNA]</scope>
</reference>
<proteinExistence type="predicted"/>
<feature type="coiled-coil region" evidence="4">
    <location>
        <begin position="99"/>
        <end position="239"/>
    </location>
</feature>
<dbReference type="OMA" id="NTHHRIF"/>
<dbReference type="PANTHER" id="PTHR47117">
    <property type="entry name" value="STAR-RELATED LIPID TRANSFER PROTEIN 9"/>
    <property type="match status" value="1"/>
</dbReference>
<keyword evidence="1" id="KW-0547">Nucleotide-binding</keyword>
<reference evidence="6" key="2">
    <citation type="journal article" date="2008" name="Genome Biol.">
        <title>Improved genome assembly and evidence-based global gene model set for the chordate Ciona intestinalis: new insight into intron and operon populations.</title>
        <authorList>
            <person name="Satou Y."/>
            <person name="Mineta K."/>
            <person name="Ogasawara M."/>
            <person name="Sasakura Y."/>
            <person name="Shoguchi E."/>
            <person name="Ueno K."/>
            <person name="Yamada L."/>
            <person name="Matsumoto J."/>
            <person name="Wasserscheid J."/>
            <person name="Dewar K."/>
            <person name="Wiley G.B."/>
            <person name="Macmil S.L."/>
            <person name="Roe B.A."/>
            <person name="Zeller R.W."/>
            <person name="Hastings K.E."/>
            <person name="Lemaire P."/>
            <person name="Lindquist E."/>
            <person name="Endo T."/>
            <person name="Hotta K."/>
            <person name="Inaba K."/>
        </authorList>
    </citation>
    <scope>NUCLEOTIDE SEQUENCE [LARGE SCALE GENOMIC DNA]</scope>
    <source>
        <strain evidence="6">wild type</strain>
    </source>
</reference>
<dbReference type="InParanoid" id="F7BHD6"/>
<dbReference type="HOGENOM" id="CLU_576910_0_0_1"/>
<evidence type="ECO:0000256" key="1">
    <source>
        <dbReference type="ARBA" id="ARBA00022741"/>
    </source>
</evidence>
<dbReference type="Gene3D" id="2.60.200.20">
    <property type="match status" value="1"/>
</dbReference>
<dbReference type="SMART" id="SM00240">
    <property type="entry name" value="FHA"/>
    <property type="match status" value="1"/>
</dbReference>
<keyword evidence="3" id="KW-0505">Motor protein</keyword>
<keyword evidence="4" id="KW-0175">Coiled coil</keyword>
<evidence type="ECO:0000256" key="4">
    <source>
        <dbReference type="SAM" id="Coils"/>
    </source>
</evidence>
<name>F7BHD6_CIOIN</name>
<keyword evidence="7" id="KW-1185">Reference proteome</keyword>
<dbReference type="Pfam" id="PF00498">
    <property type="entry name" value="FHA"/>
    <property type="match status" value="1"/>
</dbReference>
<reference evidence="6" key="3">
    <citation type="submission" date="2025-08" db="UniProtKB">
        <authorList>
            <consortium name="Ensembl"/>
        </authorList>
    </citation>
    <scope>IDENTIFICATION</scope>
</reference>
<dbReference type="SUPFAM" id="SSF49879">
    <property type="entry name" value="SMAD/FHA domain"/>
    <property type="match status" value="1"/>
</dbReference>
<evidence type="ECO:0000313" key="7">
    <source>
        <dbReference type="Proteomes" id="UP000008144"/>
    </source>
</evidence>
<evidence type="ECO:0000313" key="6">
    <source>
        <dbReference type="Ensembl" id="ENSCINP00000019200.3"/>
    </source>
</evidence>
<keyword evidence="2" id="KW-0067">ATP-binding</keyword>